<comment type="caution">
    <text evidence="14">The sequence shown here is derived from an EMBL/GenBank/DDBJ whole genome shotgun (WGS) entry which is preliminary data.</text>
</comment>
<keyword evidence="4 12" id="KW-0812">Transmembrane</keyword>
<evidence type="ECO:0000256" key="4">
    <source>
        <dbReference type="ARBA" id="ARBA00022692"/>
    </source>
</evidence>
<evidence type="ECO:0000256" key="12">
    <source>
        <dbReference type="SAM" id="Phobius"/>
    </source>
</evidence>
<organism evidence="14 15">
    <name type="scientific">Oceanobacter antarcticus</name>
    <dbReference type="NCBI Taxonomy" id="3133425"/>
    <lineage>
        <taxon>Bacteria</taxon>
        <taxon>Pseudomonadati</taxon>
        <taxon>Pseudomonadota</taxon>
        <taxon>Gammaproteobacteria</taxon>
        <taxon>Oceanospirillales</taxon>
        <taxon>Oceanospirillaceae</taxon>
        <taxon>Oceanobacter</taxon>
    </lineage>
</organism>
<protein>
    <submittedName>
        <fullName evidence="14">M48 family metallopeptidase</fullName>
    </submittedName>
</protein>
<evidence type="ECO:0000256" key="1">
    <source>
        <dbReference type="ARBA" id="ARBA00001947"/>
    </source>
</evidence>
<name>A0ABW8NFH2_9GAMM</name>
<sequence length="667" mass="72354">MDFFNHQDRARKQTSRLIMLFVLAVVALVCAINLLVALIVWYGQGQAINSVELAARAGQPAMSFLDSLSTERILTISAAVVLVISLASLYRWLNLRGGGHVVAESLGGRRLPPNSSDFYERRLLNVVEEMAIAAGMPVPPVYVLNDDSINAFAAGYQASDAVVGVTRGCMTKLSRDQLQGVIAHEFSHIANGDMRLNIRLMALLFGILFIALIGRFVLEATVHRHAMRSNDKRNSLPLWAIGLALLVLGYVGVFFGNLIKAAVSRQREFLADASAVQYTRNPASIGGALKVIGHGSGSDISSPEREETAHLFFGSAMHFRLPMFATHPPLEQRIRRIEPTWDGRYLAPQARAEAERDNPEFVDTLVKQGSAAAHIDTGTSTKAVALGIAAAAAGAATATTTRPATSMPTSSTASSNASATDAALHDKARDPHQARSLIYTLLLAPPSRFVHDQQLDMILQQAGSEQYQHVLRLIPAIKALAPEQRLPLVELAIPALKQLSENQYRAFHALLVGLMKADGQIDLFEWCLFRLLSQYLSGQFDKVSPVKARYSKPDPVADDIAVLLSYLADKGHDHPDEAANAFQMSLADGAFGSLGIQFQPPTNSLKPLNQSLTRLTELYPHIKGRLIKSMVACGRSDGVLRPAERDLIHTIAAILETPVPAGVLTQG</sequence>
<dbReference type="CDD" id="cd07340">
    <property type="entry name" value="M48B_Htpx_like"/>
    <property type="match status" value="1"/>
</dbReference>
<feature type="transmembrane region" description="Helical" evidence="12">
    <location>
        <begin position="238"/>
        <end position="259"/>
    </location>
</feature>
<accession>A0ABW8NFH2</accession>
<feature type="compositionally biased region" description="Low complexity" evidence="11">
    <location>
        <begin position="397"/>
        <end position="422"/>
    </location>
</feature>
<keyword evidence="7" id="KW-0862">Zinc</keyword>
<evidence type="ECO:0000256" key="7">
    <source>
        <dbReference type="ARBA" id="ARBA00022833"/>
    </source>
</evidence>
<dbReference type="Proteomes" id="UP001620597">
    <property type="component" value="Unassembled WGS sequence"/>
</dbReference>
<feature type="transmembrane region" description="Helical" evidence="12">
    <location>
        <begin position="73"/>
        <end position="93"/>
    </location>
</feature>
<evidence type="ECO:0000313" key="15">
    <source>
        <dbReference type="Proteomes" id="UP001620597"/>
    </source>
</evidence>
<dbReference type="PANTHER" id="PTHR43221">
    <property type="entry name" value="PROTEASE HTPX"/>
    <property type="match status" value="1"/>
</dbReference>
<evidence type="ECO:0000256" key="8">
    <source>
        <dbReference type="ARBA" id="ARBA00022989"/>
    </source>
</evidence>
<keyword evidence="2" id="KW-1003">Cell membrane</keyword>
<comment type="cofactor">
    <cofactor evidence="1">
        <name>Zn(2+)</name>
        <dbReference type="ChEBI" id="CHEBI:29105"/>
    </cofactor>
</comment>
<evidence type="ECO:0000256" key="5">
    <source>
        <dbReference type="ARBA" id="ARBA00022723"/>
    </source>
</evidence>
<gene>
    <name evidence="14" type="ORF">WG929_04700</name>
</gene>
<evidence type="ECO:0000256" key="6">
    <source>
        <dbReference type="ARBA" id="ARBA00022801"/>
    </source>
</evidence>
<evidence type="ECO:0000259" key="13">
    <source>
        <dbReference type="Pfam" id="PF01435"/>
    </source>
</evidence>
<feature type="transmembrane region" description="Helical" evidence="12">
    <location>
        <begin position="20"/>
        <end position="43"/>
    </location>
</feature>
<feature type="region of interest" description="Disordered" evidence="11">
    <location>
        <begin position="397"/>
        <end position="429"/>
    </location>
</feature>
<evidence type="ECO:0000256" key="9">
    <source>
        <dbReference type="ARBA" id="ARBA00023049"/>
    </source>
</evidence>
<keyword evidence="6" id="KW-0378">Hydrolase</keyword>
<evidence type="ECO:0000256" key="3">
    <source>
        <dbReference type="ARBA" id="ARBA00022670"/>
    </source>
</evidence>
<dbReference type="PANTHER" id="PTHR43221:SF2">
    <property type="entry name" value="PROTEASE HTPX HOMOLOG"/>
    <property type="match status" value="1"/>
</dbReference>
<dbReference type="RefSeq" id="WP_416205101.1">
    <property type="nucleotide sequence ID" value="NZ_JBBKTX010000004.1"/>
</dbReference>
<evidence type="ECO:0000256" key="2">
    <source>
        <dbReference type="ARBA" id="ARBA00022475"/>
    </source>
</evidence>
<evidence type="ECO:0000313" key="14">
    <source>
        <dbReference type="EMBL" id="MFK4751707.1"/>
    </source>
</evidence>
<proteinExistence type="predicted"/>
<evidence type="ECO:0000256" key="11">
    <source>
        <dbReference type="SAM" id="MobiDB-lite"/>
    </source>
</evidence>
<keyword evidence="9" id="KW-0482">Metalloprotease</keyword>
<keyword evidence="15" id="KW-1185">Reference proteome</keyword>
<feature type="domain" description="Peptidase M48" evidence="13">
    <location>
        <begin position="121"/>
        <end position="338"/>
    </location>
</feature>
<dbReference type="Gene3D" id="3.30.2010.10">
    <property type="entry name" value="Metalloproteases ('zincins'), catalytic domain"/>
    <property type="match status" value="1"/>
</dbReference>
<dbReference type="EMBL" id="JBBKTX010000004">
    <property type="protein sequence ID" value="MFK4751707.1"/>
    <property type="molecule type" value="Genomic_DNA"/>
</dbReference>
<keyword evidence="10 12" id="KW-0472">Membrane</keyword>
<dbReference type="InterPro" id="IPR001915">
    <property type="entry name" value="Peptidase_M48"/>
</dbReference>
<keyword evidence="5" id="KW-0479">Metal-binding</keyword>
<keyword evidence="3" id="KW-0645">Protease</keyword>
<feature type="transmembrane region" description="Helical" evidence="12">
    <location>
        <begin position="200"/>
        <end position="218"/>
    </location>
</feature>
<dbReference type="InterPro" id="IPR050083">
    <property type="entry name" value="HtpX_protease"/>
</dbReference>
<reference evidence="14 15" key="1">
    <citation type="submission" date="2024-03" db="EMBL/GenBank/DDBJ databases">
        <title>High-quality draft genome sequence of Oceanobacter sp. wDCs-4.</title>
        <authorList>
            <person name="Dong C."/>
        </authorList>
    </citation>
    <scope>NUCLEOTIDE SEQUENCE [LARGE SCALE GENOMIC DNA]</scope>
    <source>
        <strain evidence="15">wDCs-4</strain>
    </source>
</reference>
<evidence type="ECO:0000256" key="10">
    <source>
        <dbReference type="ARBA" id="ARBA00023136"/>
    </source>
</evidence>
<dbReference type="Pfam" id="PF01435">
    <property type="entry name" value="Peptidase_M48"/>
    <property type="match status" value="1"/>
</dbReference>
<keyword evidence="8 12" id="KW-1133">Transmembrane helix</keyword>